<dbReference type="RefSeq" id="WP_204816925.1">
    <property type="nucleotide sequence ID" value="NZ_JANHOF010000002.1"/>
</dbReference>
<evidence type="ECO:0000313" key="1">
    <source>
        <dbReference type="EMBL" id="MFC0396231.1"/>
    </source>
</evidence>
<accession>A0ABV6JJZ5</accession>
<name>A0ABV6JJZ5_9BACL</name>
<evidence type="ECO:0000313" key="2">
    <source>
        <dbReference type="Proteomes" id="UP001589818"/>
    </source>
</evidence>
<dbReference type="InterPro" id="IPR014718">
    <property type="entry name" value="GH-type_carb-bd"/>
</dbReference>
<dbReference type="Gene3D" id="2.70.98.10">
    <property type="match status" value="1"/>
</dbReference>
<reference evidence="1 2" key="1">
    <citation type="submission" date="2024-09" db="EMBL/GenBank/DDBJ databases">
        <authorList>
            <person name="Sun Q."/>
            <person name="Mori K."/>
        </authorList>
    </citation>
    <scope>NUCLEOTIDE SEQUENCE [LARGE SCALE GENOMIC DNA]</scope>
    <source>
        <strain evidence="1 2">CCM 4839</strain>
    </source>
</reference>
<evidence type="ECO:0008006" key="3">
    <source>
        <dbReference type="Google" id="ProtNLM"/>
    </source>
</evidence>
<keyword evidence="2" id="KW-1185">Reference proteome</keyword>
<sequence>MSDRNYGCRIKTDLTYKGYDALIMENESFRLMMLPGKGSDVIELLYKPTDMDFCWLTRMGLRGREAAFNDFQGQYEGGWQEILPNLAGKHMHQGIQMESYGEVSLTRWTHAIVKNTPEEIAVTFANRLRTMPLLIEKTIVMTSGEPGFRLREKAANLSPAVLHADWGHHITFGTPFLTPGTRIFLPDGTDSPFIVPERGQPGGFDTLPAGSGVYRLVRPDGLGAEVGWDAAKWPHLWFWRDFGGDTSPPYYGCHYNVGLEMFTSPPAASLQESIDRGTAMRWAPYGETESHLTFAVLTEDGREAGRGKK</sequence>
<dbReference type="Proteomes" id="UP001589818">
    <property type="component" value="Unassembled WGS sequence"/>
</dbReference>
<organism evidence="1 2">
    <name type="scientific">Paenibacillus mendelii</name>
    <dbReference type="NCBI Taxonomy" id="206163"/>
    <lineage>
        <taxon>Bacteria</taxon>
        <taxon>Bacillati</taxon>
        <taxon>Bacillota</taxon>
        <taxon>Bacilli</taxon>
        <taxon>Bacillales</taxon>
        <taxon>Paenibacillaceae</taxon>
        <taxon>Paenibacillus</taxon>
    </lineage>
</organism>
<protein>
    <recommendedName>
        <fullName evidence="3">DUF4432 domain-containing protein</fullName>
    </recommendedName>
</protein>
<dbReference type="EMBL" id="JBHLVF010000047">
    <property type="protein sequence ID" value="MFC0396231.1"/>
    <property type="molecule type" value="Genomic_DNA"/>
</dbReference>
<gene>
    <name evidence="1" type="ORF">ACFFJ8_33245</name>
</gene>
<comment type="caution">
    <text evidence="1">The sequence shown here is derived from an EMBL/GenBank/DDBJ whole genome shotgun (WGS) entry which is preliminary data.</text>
</comment>
<proteinExistence type="predicted"/>